<evidence type="ECO:0000313" key="3">
    <source>
        <dbReference type="Proteomes" id="UP000003860"/>
    </source>
</evidence>
<dbReference type="PANTHER" id="PTHR33408">
    <property type="entry name" value="TRANSPOSASE"/>
    <property type="match status" value="1"/>
</dbReference>
<name>F1T8L5_9FIRM</name>
<reference evidence="2" key="2">
    <citation type="submission" date="2011-01" db="EMBL/GenBank/DDBJ databases">
        <title>The Non-contiguous Finished genome of Clostridium papyrosolvens.</title>
        <authorList>
            <person name="Lucas S."/>
            <person name="Copeland A."/>
            <person name="Lapidus A."/>
            <person name="Cheng J.-F."/>
            <person name="Goodwin L."/>
            <person name="Pitluck S."/>
            <person name="Misra M."/>
            <person name="Chertkov O."/>
            <person name="Detter J.C."/>
            <person name="Han C."/>
            <person name="Tapia R."/>
            <person name="Land M."/>
            <person name="Hauser L."/>
            <person name="Kyrpides N."/>
            <person name="Ivanova N."/>
            <person name="Pagani I."/>
            <person name="Mouttaki H."/>
            <person name="He Z."/>
            <person name="Zhou J."/>
            <person name="Hemme C.L."/>
            <person name="Woyke T."/>
        </authorList>
    </citation>
    <scope>NUCLEOTIDE SEQUENCE [LARGE SCALE GENOMIC DNA]</scope>
    <source>
        <strain evidence="2">DSM 2782</strain>
    </source>
</reference>
<gene>
    <name evidence="2" type="ORF">Cpap_4257</name>
</gene>
<dbReference type="Pfam" id="PF05598">
    <property type="entry name" value="DUF772"/>
    <property type="match status" value="1"/>
</dbReference>
<dbReference type="InterPro" id="IPR008490">
    <property type="entry name" value="Transposase_InsH_N"/>
</dbReference>
<feature type="domain" description="Transposase InsH N-terminal" evidence="1">
    <location>
        <begin position="4"/>
        <end position="96"/>
    </location>
</feature>
<keyword evidence="3" id="KW-1185">Reference proteome</keyword>
<dbReference type="PANTHER" id="PTHR33408:SF2">
    <property type="entry name" value="TRANSPOSASE DDE DOMAIN-CONTAINING PROTEIN"/>
    <property type="match status" value="1"/>
</dbReference>
<proteinExistence type="predicted"/>
<protein>
    <submittedName>
        <fullName evidence="2">Transposase</fullName>
    </submittedName>
</protein>
<dbReference type="AlphaFoldDB" id="F1T8L5"/>
<reference evidence="2" key="1">
    <citation type="submission" date="2009-07" db="EMBL/GenBank/DDBJ databases">
        <authorList>
            <consortium name="US DOE Joint Genome Institute (JGI-PGF)"/>
            <person name="Lucas S."/>
            <person name="Copeland A."/>
            <person name="Lapidus A."/>
            <person name="Glavina del Rio T."/>
            <person name="Tice H."/>
            <person name="Bruce D."/>
            <person name="Goodwin L."/>
            <person name="Pitluck S."/>
            <person name="Larimer F."/>
            <person name="Land M.L."/>
            <person name="Mouttaki H."/>
            <person name="He Z."/>
            <person name="Zhou J."/>
            <person name="Hemme C.L."/>
        </authorList>
    </citation>
    <scope>NUCLEOTIDE SEQUENCE</scope>
    <source>
        <strain evidence="2">DSM 2782</strain>
    </source>
</reference>
<evidence type="ECO:0000259" key="1">
    <source>
        <dbReference type="Pfam" id="PF05598"/>
    </source>
</evidence>
<dbReference type="Proteomes" id="UP000003860">
    <property type="component" value="Unassembled WGS sequence"/>
</dbReference>
<accession>F1T8L5</accession>
<evidence type="ECO:0000313" key="2">
    <source>
        <dbReference type="EMBL" id="EGD49813.1"/>
    </source>
</evidence>
<feature type="non-terminal residue" evidence="2">
    <location>
        <position position="111"/>
    </location>
</feature>
<dbReference type="EMBL" id="ACXX02000001">
    <property type="protein sequence ID" value="EGD49813.1"/>
    <property type="molecule type" value="Genomic_DNA"/>
</dbReference>
<dbReference type="eggNOG" id="COG3666">
    <property type="taxonomic scope" value="Bacteria"/>
</dbReference>
<comment type="caution">
    <text evidence="2">The sequence shown here is derived from an EMBL/GenBank/DDBJ whole genome shotgun (WGS) entry which is preliminary data.</text>
</comment>
<organism evidence="2 3">
    <name type="scientific">Ruminiclostridium papyrosolvens DSM 2782</name>
    <dbReference type="NCBI Taxonomy" id="588581"/>
    <lineage>
        <taxon>Bacteria</taxon>
        <taxon>Bacillati</taxon>
        <taxon>Bacillota</taxon>
        <taxon>Clostridia</taxon>
        <taxon>Eubacteriales</taxon>
        <taxon>Oscillospiraceae</taxon>
        <taxon>Ruminiclostridium</taxon>
    </lineage>
</organism>
<sequence length="111" mass="12961">MPLNLEMLIPEDDSVRLLSQILEGLNYTKLYKAYSSTGRKPAVDPKTMFKIITYANSNNIYSSRKIETACKRDINYMWLLQGESKPDHSTIARFRKDYLPEAIEDLFYQMV</sequence>